<keyword evidence="3" id="KW-0539">Nucleus</keyword>
<dbReference type="GO" id="GO:0005730">
    <property type="term" value="C:nucleolus"/>
    <property type="evidence" value="ECO:0007669"/>
    <property type="project" value="InterPro"/>
</dbReference>
<evidence type="ECO:0000256" key="3">
    <source>
        <dbReference type="ARBA" id="ARBA00023242"/>
    </source>
</evidence>
<comment type="subcellular location">
    <subcellularLocation>
        <location evidence="1">Nucleus</location>
    </subcellularLocation>
</comment>
<dbReference type="InterPro" id="IPR007150">
    <property type="entry name" value="HUS1/Mec3"/>
</dbReference>
<dbReference type="Proteomes" id="UP001139887">
    <property type="component" value="Unassembled WGS sequence"/>
</dbReference>
<comment type="caution">
    <text evidence="5">The sequence shown here is derived from an EMBL/GenBank/DDBJ whole genome shotgun (WGS) entry which is preliminary data.</text>
</comment>
<dbReference type="GO" id="GO:0000723">
    <property type="term" value="P:telomere maintenance"/>
    <property type="evidence" value="ECO:0007669"/>
    <property type="project" value="TreeGrafter"/>
</dbReference>
<dbReference type="GO" id="GO:0044778">
    <property type="term" value="P:meiotic DNA integrity checkpoint signaling"/>
    <property type="evidence" value="ECO:0007669"/>
    <property type="project" value="TreeGrafter"/>
</dbReference>
<evidence type="ECO:0000256" key="2">
    <source>
        <dbReference type="ARBA" id="ARBA00005563"/>
    </source>
</evidence>
<reference evidence="5" key="1">
    <citation type="submission" date="2022-07" db="EMBL/GenBank/DDBJ databases">
        <title>Phylogenomic reconstructions and comparative analyses of Kickxellomycotina fungi.</title>
        <authorList>
            <person name="Reynolds N.K."/>
            <person name="Stajich J.E."/>
            <person name="Barry K."/>
            <person name="Grigoriev I.V."/>
            <person name="Crous P."/>
            <person name="Smith M.E."/>
        </authorList>
    </citation>
    <scope>NUCLEOTIDE SEQUENCE</scope>
    <source>
        <strain evidence="5">NRRL 1566</strain>
    </source>
</reference>
<organism evidence="5 6">
    <name type="scientific">Coemansia brasiliensis</name>
    <dbReference type="NCBI Taxonomy" id="2650707"/>
    <lineage>
        <taxon>Eukaryota</taxon>
        <taxon>Fungi</taxon>
        <taxon>Fungi incertae sedis</taxon>
        <taxon>Zoopagomycota</taxon>
        <taxon>Kickxellomycotina</taxon>
        <taxon>Kickxellomycetes</taxon>
        <taxon>Kickxellales</taxon>
        <taxon>Kickxellaceae</taxon>
        <taxon>Coemansia</taxon>
    </lineage>
</organism>
<dbReference type="PANTHER" id="PTHR12900">
    <property type="entry name" value="MITOTIC AND DNA DAMAGE CHECKPOINT PROTEIN HUS1"/>
    <property type="match status" value="1"/>
</dbReference>
<dbReference type="PIRSF" id="PIRSF011312">
    <property type="entry name" value="Cell_cycle_HUS1"/>
    <property type="match status" value="1"/>
</dbReference>
<dbReference type="GO" id="GO:0035861">
    <property type="term" value="C:site of double-strand break"/>
    <property type="evidence" value="ECO:0007669"/>
    <property type="project" value="TreeGrafter"/>
</dbReference>
<dbReference type="GO" id="GO:0031573">
    <property type="term" value="P:mitotic intra-S DNA damage checkpoint signaling"/>
    <property type="evidence" value="ECO:0007669"/>
    <property type="project" value="TreeGrafter"/>
</dbReference>
<dbReference type="GO" id="GO:0000724">
    <property type="term" value="P:double-strand break repair via homologous recombination"/>
    <property type="evidence" value="ECO:0007669"/>
    <property type="project" value="TreeGrafter"/>
</dbReference>
<dbReference type="Gene3D" id="3.70.10.10">
    <property type="match status" value="1"/>
</dbReference>
<evidence type="ECO:0000313" key="6">
    <source>
        <dbReference type="Proteomes" id="UP001139887"/>
    </source>
</evidence>
<evidence type="ECO:0000256" key="4">
    <source>
        <dbReference type="PIRNR" id="PIRNR011312"/>
    </source>
</evidence>
<dbReference type="GO" id="GO:0033314">
    <property type="term" value="P:mitotic DNA replication checkpoint signaling"/>
    <property type="evidence" value="ECO:0007669"/>
    <property type="project" value="TreeGrafter"/>
</dbReference>
<dbReference type="SUPFAM" id="SSF55979">
    <property type="entry name" value="DNA clamp"/>
    <property type="match status" value="1"/>
</dbReference>
<gene>
    <name evidence="5" type="primary">hus1</name>
    <name evidence="5" type="ORF">IWW36_001953</name>
</gene>
<comment type="similarity">
    <text evidence="2 4">Belongs to the HUS1 family.</text>
</comment>
<evidence type="ECO:0000313" key="5">
    <source>
        <dbReference type="EMBL" id="KAJ2850336.1"/>
    </source>
</evidence>
<name>A0A9W8IGT4_9FUNG</name>
<sequence>MRFRAQVTNANLLLRVVQCIEKLSKNAMLKLTQDKLHIIVLTDMDSGLQLWSDVVAVALFSEYRVESLHNNEIYLEFNIENLQRALRSAQGAQRVTLKLTKKQNLPVLSLVIKNMSGTGREMTLNQDVPVRVLTPDQVSAIMEPQVPTGPVHIMMPPLNSVRSITERLKLMGDRVTIAANREGQVTMRVANDRVEITTYFRGLQNMTHESSAESLSQADRPSHEFYTATVDMKNFTRFLQSYHIAPKNIVCCILEHRALVFYVYIGSTSMFGDTGVDNLNDQTCGSLTYYIPVRQV</sequence>
<dbReference type="PANTHER" id="PTHR12900:SF0">
    <property type="entry name" value="CHECKPOINT PROTEIN"/>
    <property type="match status" value="1"/>
</dbReference>
<dbReference type="EMBL" id="JANBUW010000035">
    <property type="protein sequence ID" value="KAJ2850336.1"/>
    <property type="molecule type" value="Genomic_DNA"/>
</dbReference>
<dbReference type="Pfam" id="PF04005">
    <property type="entry name" value="Hus1"/>
    <property type="match status" value="1"/>
</dbReference>
<accession>A0A9W8IGT4</accession>
<dbReference type="OrthoDB" id="337750at2759"/>
<dbReference type="GO" id="GO:0006289">
    <property type="term" value="P:nucleotide-excision repair"/>
    <property type="evidence" value="ECO:0007669"/>
    <property type="project" value="TreeGrafter"/>
</dbReference>
<dbReference type="InterPro" id="IPR046938">
    <property type="entry name" value="DNA_clamp_sf"/>
</dbReference>
<dbReference type="InterPro" id="IPR016580">
    <property type="entry name" value="HUS1"/>
</dbReference>
<protein>
    <recommendedName>
        <fullName evidence="4">Checkpoint protein</fullName>
    </recommendedName>
</protein>
<keyword evidence="6" id="KW-1185">Reference proteome</keyword>
<evidence type="ECO:0000256" key="1">
    <source>
        <dbReference type="ARBA" id="ARBA00004123"/>
    </source>
</evidence>
<dbReference type="AlphaFoldDB" id="A0A9W8IGT4"/>
<dbReference type="GO" id="GO:0030896">
    <property type="term" value="C:checkpoint clamp complex"/>
    <property type="evidence" value="ECO:0007669"/>
    <property type="project" value="InterPro"/>
</dbReference>
<proteinExistence type="inferred from homology"/>